<dbReference type="KEGG" id="ehx:EMIHUDRAFT_200122"/>
<evidence type="ECO:0008006" key="3">
    <source>
        <dbReference type="Google" id="ProtNLM"/>
    </source>
</evidence>
<dbReference type="SUPFAM" id="SSF53335">
    <property type="entry name" value="S-adenosyl-L-methionine-dependent methyltransferases"/>
    <property type="match status" value="1"/>
</dbReference>
<sequence length="282" mass="30432">MGAKTSVPVGGSTSRDCTAKLSSHYDALAETGVQIPERGSSMLRSVQHDRWRNCTRKGKPHPCMEVEPGTNLVEFVEEMAIAAAECEPGSCSRVCEIGFNAGVSSLAWLCAAPHAQVHAFDIGEHPYSQPAATLIESAWPGRHTVTWGRSTATLPSLADRVQGAYCDFAFIDGSRAEVDVTADILNLARLASPNSIVILENCNSWGAEHGWGGFVGVNQAYLKALNVGVLTHVKQVSLGPCGQPAGWGNPRNDMKLCREMCVARFMQLSESPRTMEDLHPKR</sequence>
<keyword evidence="2" id="KW-1185">Reference proteome</keyword>
<dbReference type="InterPro" id="IPR029063">
    <property type="entry name" value="SAM-dependent_MTases_sf"/>
</dbReference>
<evidence type="ECO:0000313" key="1">
    <source>
        <dbReference type="EnsemblProtists" id="EOD39586"/>
    </source>
</evidence>
<dbReference type="AlphaFoldDB" id="A0A0D3KV01"/>
<proteinExistence type="predicted"/>
<reference evidence="2" key="1">
    <citation type="journal article" date="2013" name="Nature">
        <title>Pan genome of the phytoplankton Emiliania underpins its global distribution.</title>
        <authorList>
            <person name="Read B.A."/>
            <person name="Kegel J."/>
            <person name="Klute M.J."/>
            <person name="Kuo A."/>
            <person name="Lefebvre S.C."/>
            <person name="Maumus F."/>
            <person name="Mayer C."/>
            <person name="Miller J."/>
            <person name="Monier A."/>
            <person name="Salamov A."/>
            <person name="Young J."/>
            <person name="Aguilar M."/>
            <person name="Claverie J.M."/>
            <person name="Frickenhaus S."/>
            <person name="Gonzalez K."/>
            <person name="Herman E.K."/>
            <person name="Lin Y.C."/>
            <person name="Napier J."/>
            <person name="Ogata H."/>
            <person name="Sarno A.F."/>
            <person name="Shmutz J."/>
            <person name="Schroeder D."/>
            <person name="de Vargas C."/>
            <person name="Verret F."/>
            <person name="von Dassow P."/>
            <person name="Valentin K."/>
            <person name="Van de Peer Y."/>
            <person name="Wheeler G."/>
            <person name="Dacks J.B."/>
            <person name="Delwiche C.F."/>
            <person name="Dyhrman S.T."/>
            <person name="Glockner G."/>
            <person name="John U."/>
            <person name="Richards T."/>
            <person name="Worden A.Z."/>
            <person name="Zhang X."/>
            <person name="Grigoriev I.V."/>
            <person name="Allen A.E."/>
            <person name="Bidle K."/>
            <person name="Borodovsky M."/>
            <person name="Bowler C."/>
            <person name="Brownlee C."/>
            <person name="Cock J.M."/>
            <person name="Elias M."/>
            <person name="Gladyshev V.N."/>
            <person name="Groth M."/>
            <person name="Guda C."/>
            <person name="Hadaegh A."/>
            <person name="Iglesias-Rodriguez M.D."/>
            <person name="Jenkins J."/>
            <person name="Jones B.M."/>
            <person name="Lawson T."/>
            <person name="Leese F."/>
            <person name="Lindquist E."/>
            <person name="Lobanov A."/>
            <person name="Lomsadze A."/>
            <person name="Malik S.B."/>
            <person name="Marsh M.E."/>
            <person name="Mackinder L."/>
            <person name="Mock T."/>
            <person name="Mueller-Roeber B."/>
            <person name="Pagarete A."/>
            <person name="Parker M."/>
            <person name="Probert I."/>
            <person name="Quesneville H."/>
            <person name="Raines C."/>
            <person name="Rensing S.A."/>
            <person name="Riano-Pachon D.M."/>
            <person name="Richier S."/>
            <person name="Rokitta S."/>
            <person name="Shiraiwa Y."/>
            <person name="Soanes D.M."/>
            <person name="van der Giezen M."/>
            <person name="Wahlund T.M."/>
            <person name="Williams B."/>
            <person name="Wilson W."/>
            <person name="Wolfe G."/>
            <person name="Wurch L.L."/>
        </authorList>
    </citation>
    <scope>NUCLEOTIDE SEQUENCE</scope>
</reference>
<dbReference type="eggNOG" id="ENOG502S9J2">
    <property type="taxonomic scope" value="Eukaryota"/>
</dbReference>
<organism evidence="1 2">
    <name type="scientific">Emiliania huxleyi (strain CCMP1516)</name>
    <dbReference type="NCBI Taxonomy" id="280463"/>
    <lineage>
        <taxon>Eukaryota</taxon>
        <taxon>Haptista</taxon>
        <taxon>Haptophyta</taxon>
        <taxon>Prymnesiophyceae</taxon>
        <taxon>Isochrysidales</taxon>
        <taxon>Noelaerhabdaceae</taxon>
        <taxon>Emiliania</taxon>
    </lineage>
</organism>
<dbReference type="EnsemblProtists" id="EOD39586">
    <property type="protein sequence ID" value="EOD39586"/>
    <property type="gene ID" value="EMIHUDRAFT_200122"/>
</dbReference>
<evidence type="ECO:0000313" key="2">
    <source>
        <dbReference type="Proteomes" id="UP000013827"/>
    </source>
</evidence>
<dbReference type="Proteomes" id="UP000013827">
    <property type="component" value="Unassembled WGS sequence"/>
</dbReference>
<dbReference type="PaxDb" id="2903-EOD39586"/>
<reference evidence="1" key="2">
    <citation type="submission" date="2024-10" db="UniProtKB">
        <authorList>
            <consortium name="EnsemblProtists"/>
        </authorList>
    </citation>
    <scope>IDENTIFICATION</scope>
</reference>
<dbReference type="HOGENOM" id="CLU_988439_0_0_1"/>
<dbReference type="GeneID" id="17284857"/>
<accession>A0A0D3KV01</accession>
<dbReference type="Pfam" id="PF13578">
    <property type="entry name" value="Methyltransf_24"/>
    <property type="match status" value="1"/>
</dbReference>
<protein>
    <recommendedName>
        <fullName evidence="3">Methyltransferase domain-containing protein</fullName>
    </recommendedName>
</protein>
<dbReference type="Gene3D" id="3.40.50.150">
    <property type="entry name" value="Vaccinia Virus protein VP39"/>
    <property type="match status" value="1"/>
</dbReference>
<name>A0A0D3KV01_EMIH1</name>
<dbReference type="RefSeq" id="XP_005792015.1">
    <property type="nucleotide sequence ID" value="XM_005791958.1"/>
</dbReference>